<gene>
    <name evidence="1" type="ORF">EVAR_63963_1</name>
</gene>
<evidence type="ECO:0000313" key="1">
    <source>
        <dbReference type="EMBL" id="GBP92347.1"/>
    </source>
</evidence>
<accession>A0A4C2A0C9</accession>
<protein>
    <submittedName>
        <fullName evidence="1">Uncharacterized protein</fullName>
    </submittedName>
</protein>
<dbReference type="AlphaFoldDB" id="A0A4C2A0C9"/>
<comment type="caution">
    <text evidence="1">The sequence shown here is derived from an EMBL/GenBank/DDBJ whole genome shotgun (WGS) entry which is preliminary data.</text>
</comment>
<evidence type="ECO:0000313" key="2">
    <source>
        <dbReference type="Proteomes" id="UP000299102"/>
    </source>
</evidence>
<sequence length="123" mass="13795">MHIDLTPSRNTGIISVERRRLTVGRAASRANPESVYGKADGPTSPRAFHTCLNSLKFKRITAPPRGRDAQTPRAPRPAGYPFAKFEWLRVSGFVPEITLLELKFKTLKDFTLMADISVRGRRS</sequence>
<reference evidence="1 2" key="1">
    <citation type="journal article" date="2019" name="Commun. Biol.">
        <title>The bagworm genome reveals a unique fibroin gene that provides high tensile strength.</title>
        <authorList>
            <person name="Kono N."/>
            <person name="Nakamura H."/>
            <person name="Ohtoshi R."/>
            <person name="Tomita M."/>
            <person name="Numata K."/>
            <person name="Arakawa K."/>
        </authorList>
    </citation>
    <scope>NUCLEOTIDE SEQUENCE [LARGE SCALE GENOMIC DNA]</scope>
</reference>
<dbReference type="EMBL" id="BGZK01002266">
    <property type="protein sequence ID" value="GBP92347.1"/>
    <property type="molecule type" value="Genomic_DNA"/>
</dbReference>
<keyword evidence="2" id="KW-1185">Reference proteome</keyword>
<name>A0A4C2A0C9_EUMVA</name>
<proteinExistence type="predicted"/>
<dbReference type="Proteomes" id="UP000299102">
    <property type="component" value="Unassembled WGS sequence"/>
</dbReference>
<organism evidence="1 2">
    <name type="scientific">Eumeta variegata</name>
    <name type="common">Bagworm moth</name>
    <name type="synonym">Eumeta japonica</name>
    <dbReference type="NCBI Taxonomy" id="151549"/>
    <lineage>
        <taxon>Eukaryota</taxon>
        <taxon>Metazoa</taxon>
        <taxon>Ecdysozoa</taxon>
        <taxon>Arthropoda</taxon>
        <taxon>Hexapoda</taxon>
        <taxon>Insecta</taxon>
        <taxon>Pterygota</taxon>
        <taxon>Neoptera</taxon>
        <taxon>Endopterygota</taxon>
        <taxon>Lepidoptera</taxon>
        <taxon>Glossata</taxon>
        <taxon>Ditrysia</taxon>
        <taxon>Tineoidea</taxon>
        <taxon>Psychidae</taxon>
        <taxon>Oiketicinae</taxon>
        <taxon>Eumeta</taxon>
    </lineage>
</organism>